<evidence type="ECO:0000313" key="1">
    <source>
        <dbReference type="Proteomes" id="UP000095283"/>
    </source>
</evidence>
<reference evidence="2" key="1">
    <citation type="submission" date="2016-11" db="UniProtKB">
        <authorList>
            <consortium name="WormBaseParasite"/>
        </authorList>
    </citation>
    <scope>IDENTIFICATION</scope>
</reference>
<keyword evidence="1" id="KW-1185">Reference proteome</keyword>
<evidence type="ECO:0000313" key="2">
    <source>
        <dbReference type="WBParaSite" id="Hba_20927"/>
    </source>
</evidence>
<dbReference type="WBParaSite" id="Hba_20927">
    <property type="protein sequence ID" value="Hba_20927"/>
    <property type="gene ID" value="Hba_20927"/>
</dbReference>
<sequence length="68" mass="7481">MNDKNSYNSNLNINKRERLDVVCRKFPGVDLYKGGADGDGILRPSHSYQNGFQVAMGLASPCPPTSEH</sequence>
<organism evidence="1 2">
    <name type="scientific">Heterorhabditis bacteriophora</name>
    <name type="common">Entomopathogenic nematode worm</name>
    <dbReference type="NCBI Taxonomy" id="37862"/>
    <lineage>
        <taxon>Eukaryota</taxon>
        <taxon>Metazoa</taxon>
        <taxon>Ecdysozoa</taxon>
        <taxon>Nematoda</taxon>
        <taxon>Chromadorea</taxon>
        <taxon>Rhabditida</taxon>
        <taxon>Rhabditina</taxon>
        <taxon>Rhabditomorpha</taxon>
        <taxon>Strongyloidea</taxon>
        <taxon>Heterorhabditidae</taxon>
        <taxon>Heterorhabditis</taxon>
    </lineage>
</organism>
<protein>
    <submittedName>
        <fullName evidence="2">Uncharacterized protein</fullName>
    </submittedName>
</protein>
<dbReference type="Proteomes" id="UP000095283">
    <property type="component" value="Unplaced"/>
</dbReference>
<name>A0A1I7XUA5_HETBA</name>
<accession>A0A1I7XUA5</accession>
<dbReference type="AlphaFoldDB" id="A0A1I7XUA5"/>
<proteinExistence type="predicted"/>